<organism evidence="1 2">
    <name type="scientific">Sporosarcina limicola</name>
    <dbReference type="NCBI Taxonomy" id="34101"/>
    <lineage>
        <taxon>Bacteria</taxon>
        <taxon>Bacillati</taxon>
        <taxon>Bacillota</taxon>
        <taxon>Bacilli</taxon>
        <taxon>Bacillales</taxon>
        <taxon>Caryophanaceae</taxon>
        <taxon>Sporosarcina</taxon>
    </lineage>
</organism>
<dbReference type="EMBL" id="JADBEL010000007">
    <property type="protein sequence ID" value="MBE1554524.1"/>
    <property type="molecule type" value="Genomic_DNA"/>
</dbReference>
<dbReference type="AlphaFoldDB" id="A0A927MH00"/>
<evidence type="ECO:0000313" key="2">
    <source>
        <dbReference type="Proteomes" id="UP000658225"/>
    </source>
</evidence>
<evidence type="ECO:0000313" key="1">
    <source>
        <dbReference type="EMBL" id="MBE1554524.1"/>
    </source>
</evidence>
<sequence length="66" mass="7976">MDNLHQKTKELLLRVHAKHTATMGQIEKEKHSLENIRKVVVDRKEKCLKVCYEHEWYHYAPNGAWY</sequence>
<dbReference type="Proteomes" id="UP000658225">
    <property type="component" value="Unassembled WGS sequence"/>
</dbReference>
<proteinExistence type="predicted"/>
<accession>A0A927MH00</accession>
<reference evidence="1" key="1">
    <citation type="submission" date="2020-10" db="EMBL/GenBank/DDBJ databases">
        <title>Genomic Encyclopedia of Type Strains, Phase IV (KMG-IV): sequencing the most valuable type-strain genomes for metagenomic binning, comparative biology and taxonomic classification.</title>
        <authorList>
            <person name="Goeker M."/>
        </authorList>
    </citation>
    <scope>NUCLEOTIDE SEQUENCE</scope>
    <source>
        <strain evidence="1">DSM 13886</strain>
    </source>
</reference>
<protein>
    <submittedName>
        <fullName evidence="1">Uncharacterized protein</fullName>
    </submittedName>
</protein>
<name>A0A927MH00_9BACL</name>
<keyword evidence="2" id="KW-1185">Reference proteome</keyword>
<gene>
    <name evidence="1" type="ORF">H4683_001601</name>
</gene>
<dbReference type="RefSeq" id="WP_192598311.1">
    <property type="nucleotide sequence ID" value="NZ_JADBEL010000007.1"/>
</dbReference>
<comment type="caution">
    <text evidence="1">The sequence shown here is derived from an EMBL/GenBank/DDBJ whole genome shotgun (WGS) entry which is preliminary data.</text>
</comment>